<evidence type="ECO:0000259" key="1">
    <source>
        <dbReference type="Pfam" id="PF03625"/>
    </source>
</evidence>
<dbReference type="Pfam" id="PF03625">
    <property type="entry name" value="DUF302"/>
    <property type="match status" value="1"/>
</dbReference>
<dbReference type="InterPro" id="IPR005180">
    <property type="entry name" value="DUF302"/>
</dbReference>
<dbReference type="Proteomes" id="UP000650628">
    <property type="component" value="Unassembled WGS sequence"/>
</dbReference>
<name>A0A8J3TWE6_9ACTN</name>
<dbReference type="RefSeq" id="WP_203956459.1">
    <property type="nucleotide sequence ID" value="NZ_BOOO01000035.1"/>
</dbReference>
<dbReference type="Gene3D" id="3.30.310.70">
    <property type="entry name" value="TT1751-like domain"/>
    <property type="match status" value="1"/>
</dbReference>
<dbReference type="EMBL" id="BOOO01000035">
    <property type="protein sequence ID" value="GII32577.1"/>
    <property type="molecule type" value="Genomic_DNA"/>
</dbReference>
<proteinExistence type="predicted"/>
<feature type="domain" description="DUF302" evidence="1">
    <location>
        <begin position="35"/>
        <end position="96"/>
    </location>
</feature>
<dbReference type="SUPFAM" id="SSF103247">
    <property type="entry name" value="TT1751-like"/>
    <property type="match status" value="1"/>
</dbReference>
<reference evidence="2 3" key="1">
    <citation type="submission" date="2021-01" db="EMBL/GenBank/DDBJ databases">
        <title>Whole genome shotgun sequence of Planotetraspora mira NBRC 15435.</title>
        <authorList>
            <person name="Komaki H."/>
            <person name="Tamura T."/>
        </authorList>
    </citation>
    <scope>NUCLEOTIDE SEQUENCE [LARGE SCALE GENOMIC DNA]</scope>
    <source>
        <strain evidence="2 3">NBRC 15435</strain>
    </source>
</reference>
<accession>A0A8J3TWE6</accession>
<evidence type="ECO:0000313" key="2">
    <source>
        <dbReference type="EMBL" id="GII32577.1"/>
    </source>
</evidence>
<sequence length="133" mass="14066">MSDLETRISSYGHAETVRRLEQEIGSRGATIYGRVDHAANAVSAGLEMPPTMVLIFGNPRGGTLIMQSAPAAAYDLPLRLLIREAGPEVLVEYRRPELLAAAFGLAAEAVAPLHVIDDIVLAATAPPPPAGRD</sequence>
<comment type="caution">
    <text evidence="2">The sequence shown here is derived from an EMBL/GenBank/DDBJ whole genome shotgun (WGS) entry which is preliminary data.</text>
</comment>
<dbReference type="InterPro" id="IPR035923">
    <property type="entry name" value="TT1751-like_sf"/>
</dbReference>
<dbReference type="PANTHER" id="PTHR38342">
    <property type="entry name" value="SLR5037 PROTEIN"/>
    <property type="match status" value="1"/>
</dbReference>
<keyword evidence="3" id="KW-1185">Reference proteome</keyword>
<dbReference type="AlphaFoldDB" id="A0A8J3TWE6"/>
<dbReference type="PANTHER" id="PTHR38342:SF2">
    <property type="entry name" value="INNER MEMBRANE OR EXPORTED"/>
    <property type="match status" value="1"/>
</dbReference>
<gene>
    <name evidence="2" type="ORF">Pmi06nite_60190</name>
</gene>
<organism evidence="2 3">
    <name type="scientific">Planotetraspora mira</name>
    <dbReference type="NCBI Taxonomy" id="58121"/>
    <lineage>
        <taxon>Bacteria</taxon>
        <taxon>Bacillati</taxon>
        <taxon>Actinomycetota</taxon>
        <taxon>Actinomycetes</taxon>
        <taxon>Streptosporangiales</taxon>
        <taxon>Streptosporangiaceae</taxon>
        <taxon>Planotetraspora</taxon>
    </lineage>
</organism>
<protein>
    <recommendedName>
        <fullName evidence="1">DUF302 domain-containing protein</fullName>
    </recommendedName>
</protein>
<evidence type="ECO:0000313" key="3">
    <source>
        <dbReference type="Proteomes" id="UP000650628"/>
    </source>
</evidence>
<dbReference type="CDD" id="cd14797">
    <property type="entry name" value="DUF302"/>
    <property type="match status" value="1"/>
</dbReference>